<organism evidence="6">
    <name type="scientific">Manihot esculenta</name>
    <name type="common">Cassava</name>
    <name type="synonym">Jatropha manihot</name>
    <dbReference type="NCBI Taxonomy" id="3983"/>
    <lineage>
        <taxon>Eukaryota</taxon>
        <taxon>Viridiplantae</taxon>
        <taxon>Streptophyta</taxon>
        <taxon>Embryophyta</taxon>
        <taxon>Tracheophyta</taxon>
        <taxon>Spermatophyta</taxon>
        <taxon>Magnoliopsida</taxon>
        <taxon>eudicotyledons</taxon>
        <taxon>Gunneridae</taxon>
        <taxon>Pentapetalae</taxon>
        <taxon>rosids</taxon>
        <taxon>fabids</taxon>
        <taxon>Malpighiales</taxon>
        <taxon>Euphorbiaceae</taxon>
        <taxon>Crotonoideae</taxon>
        <taxon>Manihoteae</taxon>
        <taxon>Manihot</taxon>
    </lineage>
</organism>
<evidence type="ECO:0000256" key="3">
    <source>
        <dbReference type="ARBA" id="ARBA00022989"/>
    </source>
</evidence>
<sequence length="343" mass="38104">MPGTEPQASFLGIISIRRNQVDINHDPELEDLELFQRHVVDRFGDLLSPMEDVAASSETLLSISWLRKLVDVFLCCEAEFKAVLIMGCDPSQLCKPPAVKALDICNAVSSGVESVRQYQKFAEIAVSALEQKPMDDGQMIRRKVLRVQIEHGLSGGEGNTNSANKEQVPGYFRSLSMIVAKNWSASKQIQAMCSNLVPPRGGEPTGLALPVYVMSSVMVLVMWALVATLPCQERSELATHFQIPRQLTCAHSMTGLQEKIGEEWKKKEKKGSMGLLEEIDNMEKLALSLIDIANGFQFPGETEKIEEVAAQVAELAEICMRMEEGLIPLQSCRHRLEKCFIQL</sequence>
<accession>A0A2C9V223</accession>
<dbReference type="PANTHER" id="PTHR31509">
    <property type="entry name" value="BPS1-LIKE PROTEIN"/>
    <property type="match status" value="1"/>
</dbReference>
<evidence type="ECO:0000256" key="1">
    <source>
        <dbReference type="ARBA" id="ARBA00004167"/>
    </source>
</evidence>
<dbReference type="EMBL" id="CM004396">
    <property type="protein sequence ID" value="OAY38251.1"/>
    <property type="molecule type" value="Genomic_DNA"/>
</dbReference>
<gene>
    <name evidence="6" type="ORF">MANES_10G000200</name>
</gene>
<keyword evidence="2" id="KW-0812">Transmembrane</keyword>
<dbReference type="Pfam" id="PF05633">
    <property type="entry name" value="ROH1-like"/>
    <property type="match status" value="1"/>
</dbReference>
<dbReference type="InterPro" id="IPR008511">
    <property type="entry name" value="ROH1-like"/>
</dbReference>
<evidence type="ECO:0000256" key="2">
    <source>
        <dbReference type="ARBA" id="ARBA00022692"/>
    </source>
</evidence>
<comment type="similarity">
    <text evidence="5">Belongs to the ROH1 family.</text>
</comment>
<name>A0A2C9V223_MANES</name>
<dbReference type="GO" id="GO:0016020">
    <property type="term" value="C:membrane"/>
    <property type="evidence" value="ECO:0007669"/>
    <property type="project" value="UniProtKB-SubCell"/>
</dbReference>
<reference evidence="6" key="1">
    <citation type="submission" date="2016-02" db="EMBL/GenBank/DDBJ databases">
        <title>WGS assembly of Manihot esculenta.</title>
        <authorList>
            <person name="Bredeson J.V."/>
            <person name="Prochnik S.E."/>
            <person name="Lyons J.B."/>
            <person name="Schmutz J."/>
            <person name="Grimwood J."/>
            <person name="Vrebalov J."/>
            <person name="Bart R.S."/>
            <person name="Amuge T."/>
            <person name="Ferguson M.E."/>
            <person name="Green R."/>
            <person name="Putnam N."/>
            <person name="Stites J."/>
            <person name="Rounsley S."/>
            <person name="Rokhsar D.S."/>
        </authorList>
    </citation>
    <scope>NUCLEOTIDE SEQUENCE [LARGE SCALE GENOMIC DNA]</scope>
    <source>
        <tissue evidence="6">Leaf</tissue>
    </source>
</reference>
<evidence type="ECO:0000313" key="6">
    <source>
        <dbReference type="EMBL" id="OAY38251.1"/>
    </source>
</evidence>
<protein>
    <submittedName>
        <fullName evidence="6">Uncharacterized protein</fullName>
    </submittedName>
</protein>
<keyword evidence="3" id="KW-1133">Transmembrane helix</keyword>
<dbReference type="STRING" id="3983.A0A2C9V223"/>
<comment type="subcellular location">
    <subcellularLocation>
        <location evidence="1">Membrane</location>
        <topology evidence="1">Single-pass membrane protein</topology>
    </subcellularLocation>
</comment>
<evidence type="ECO:0000256" key="5">
    <source>
        <dbReference type="ARBA" id="ARBA00035114"/>
    </source>
</evidence>
<proteinExistence type="inferred from homology"/>
<evidence type="ECO:0000256" key="4">
    <source>
        <dbReference type="ARBA" id="ARBA00023136"/>
    </source>
</evidence>
<keyword evidence="4" id="KW-0472">Membrane</keyword>
<dbReference type="AlphaFoldDB" id="A0A2C9V223"/>